<dbReference type="RefSeq" id="WP_099516317.1">
    <property type="nucleotide sequence ID" value="NZ_CP016621.1"/>
</dbReference>
<evidence type="ECO:0000256" key="2">
    <source>
        <dbReference type="SAM" id="SignalP"/>
    </source>
</evidence>
<feature type="compositionally biased region" description="Pro residues" evidence="1">
    <location>
        <begin position="273"/>
        <end position="297"/>
    </location>
</feature>
<feature type="compositionally biased region" description="Low complexity" evidence="1">
    <location>
        <begin position="205"/>
        <end position="218"/>
    </location>
</feature>
<gene>
    <name evidence="3" type="ORF">BB934_45860</name>
</gene>
<reference evidence="3" key="1">
    <citation type="submission" date="2016-07" db="EMBL/GenBank/DDBJ databases">
        <title>Microvirga ossetica sp. nov. a new species of rhizobia isolated from root nodules of the legume species Vicia alpestris Steven originated from North Ossetia region in the Caucasus.</title>
        <authorList>
            <person name="Safronova V.I."/>
            <person name="Kuznetsova I.G."/>
            <person name="Sazanova A.L."/>
            <person name="Belimov A."/>
            <person name="Andronov E."/>
            <person name="Osledkin Y.S."/>
            <person name="Onishchuk O.P."/>
            <person name="Kurchak O.N."/>
            <person name="Shaposhnikov A.I."/>
            <person name="Willems A."/>
            <person name="Tikhonovich I.A."/>
        </authorList>
    </citation>
    <scope>NUCLEOTIDE SEQUENCE [LARGE SCALE GENOMIC DNA]</scope>
    <source>
        <strain evidence="3">V5/3M</strain>
        <plasmid evidence="3">unnamed5</plasmid>
    </source>
</reference>
<dbReference type="AlphaFoldDB" id="A0A1B2F029"/>
<keyword evidence="3" id="KW-0614">Plasmid</keyword>
<dbReference type="EMBL" id="CP016621">
    <property type="protein sequence ID" value="ANY85546.1"/>
    <property type="molecule type" value="Genomic_DNA"/>
</dbReference>
<protein>
    <submittedName>
        <fullName evidence="3">Uncharacterized protein</fullName>
    </submittedName>
</protein>
<accession>A0A1B2F029</accession>
<evidence type="ECO:0000313" key="3">
    <source>
        <dbReference type="EMBL" id="ANY85546.1"/>
    </source>
</evidence>
<feature type="signal peptide" evidence="2">
    <location>
        <begin position="1"/>
        <end position="24"/>
    </location>
</feature>
<name>A0A1B2F029_9HYPH</name>
<proteinExistence type="predicted"/>
<evidence type="ECO:0000256" key="1">
    <source>
        <dbReference type="SAM" id="MobiDB-lite"/>
    </source>
</evidence>
<feature type="region of interest" description="Disordered" evidence="1">
    <location>
        <begin position="205"/>
        <end position="297"/>
    </location>
</feature>
<dbReference type="OrthoDB" id="9885262at2"/>
<sequence length="297" mass="31904">MAMRLVAVGLSAVLLGGQVVSALAQSRIPGAPSNAPPIGVDVTGRAEGIADTIENIFDNVNLWTSHFREEKIKGRLGDYLGRIGAKPTSGEIHLFYVQALVGNGSVELRDFQYLTHGKTYEDALRESFALENAPGTEDRLEGTRPGTRLEGIYVSATPQDGNFAIRAGSLSKDYYQKIRQEGFALRDRRAKELAEAQRIQAIRQQRAATHAASDPAAAKQLRDARAKGPPRSGVEIEASRPSPHAARTVYLPPTRSGPSNPQPTIAPALTSPPAHPRVPFNQPPPAAQPPVPIRPPG</sequence>
<organism evidence="3">
    <name type="scientific">Microvirga ossetica</name>
    <dbReference type="NCBI Taxonomy" id="1882682"/>
    <lineage>
        <taxon>Bacteria</taxon>
        <taxon>Pseudomonadati</taxon>
        <taxon>Pseudomonadota</taxon>
        <taxon>Alphaproteobacteria</taxon>
        <taxon>Hyphomicrobiales</taxon>
        <taxon>Methylobacteriaceae</taxon>
        <taxon>Microvirga</taxon>
    </lineage>
</organism>
<feature type="chain" id="PRO_5008536615" evidence="2">
    <location>
        <begin position="25"/>
        <end position="297"/>
    </location>
</feature>
<keyword evidence="2" id="KW-0732">Signal</keyword>
<dbReference type="KEGG" id="moc:BB934_45860"/>
<geneLocation type="plasmid" evidence="3">
    <name>unnamed5</name>
</geneLocation>